<evidence type="ECO:0000313" key="1">
    <source>
        <dbReference type="EMBL" id="KAJ9052416.1"/>
    </source>
</evidence>
<name>A0ACC2RQV2_9FUNG</name>
<organism evidence="1 2">
    <name type="scientific">Entomophthora muscae</name>
    <dbReference type="NCBI Taxonomy" id="34485"/>
    <lineage>
        <taxon>Eukaryota</taxon>
        <taxon>Fungi</taxon>
        <taxon>Fungi incertae sedis</taxon>
        <taxon>Zoopagomycota</taxon>
        <taxon>Entomophthoromycotina</taxon>
        <taxon>Entomophthoromycetes</taxon>
        <taxon>Entomophthorales</taxon>
        <taxon>Entomophthoraceae</taxon>
        <taxon>Entomophthora</taxon>
    </lineage>
</organism>
<comment type="caution">
    <text evidence="1">The sequence shown here is derived from an EMBL/GenBank/DDBJ whole genome shotgun (WGS) entry which is preliminary data.</text>
</comment>
<dbReference type="Proteomes" id="UP001165960">
    <property type="component" value="Unassembled WGS sequence"/>
</dbReference>
<reference evidence="1" key="1">
    <citation type="submission" date="2022-04" db="EMBL/GenBank/DDBJ databases">
        <title>Genome of the entomopathogenic fungus Entomophthora muscae.</title>
        <authorList>
            <person name="Elya C."/>
            <person name="Lovett B.R."/>
            <person name="Lee E."/>
            <person name="Macias A.M."/>
            <person name="Hajek A.E."/>
            <person name="De Bivort B.L."/>
            <person name="Kasson M.T."/>
            <person name="De Fine Licht H.H."/>
            <person name="Stajich J.E."/>
        </authorList>
    </citation>
    <scope>NUCLEOTIDE SEQUENCE</scope>
    <source>
        <strain evidence="1">Berkeley</strain>
    </source>
</reference>
<protein>
    <submittedName>
        <fullName evidence="1">Uncharacterized protein</fullName>
    </submittedName>
</protein>
<proteinExistence type="predicted"/>
<sequence>MATVNIFNVDMGAVAIKNLNTKFRAKVYEAMDAYGASLSWLQDSDKFFAEFNKFSTHISEDLATTDQN</sequence>
<keyword evidence="2" id="KW-1185">Reference proteome</keyword>
<evidence type="ECO:0000313" key="2">
    <source>
        <dbReference type="Proteomes" id="UP001165960"/>
    </source>
</evidence>
<accession>A0ACC2RQV2</accession>
<gene>
    <name evidence="1" type="ORF">DSO57_1034387</name>
</gene>
<dbReference type="EMBL" id="QTSX02006675">
    <property type="protein sequence ID" value="KAJ9052416.1"/>
    <property type="molecule type" value="Genomic_DNA"/>
</dbReference>